<evidence type="ECO:0000313" key="2">
    <source>
        <dbReference type="Proteomes" id="UP001595846"/>
    </source>
</evidence>
<reference evidence="1 2" key="1">
    <citation type="journal article" date="2019" name="Int. J. Syst. Evol. Microbiol.">
        <title>The Global Catalogue of Microorganisms (GCM) 10K type strain sequencing project: providing services to taxonomists for standard genome sequencing and annotation.</title>
        <authorList>
            <consortium name="The Broad Institute Genomics Platform"/>
            <consortium name="The Broad Institute Genome Sequencing Center for Infectious Disease"/>
            <person name="Wu L."/>
            <person name="Ma J."/>
        </authorList>
    </citation>
    <scope>NUCLEOTIDE SEQUENCE [LARGE SCALE GENOMIC DNA]</scope>
    <source>
        <strain evidence="1 2">IBRC-M 10256</strain>
    </source>
</reference>
<proteinExistence type="predicted"/>
<sequence>MADALTCPECGEGLEGNLGRVPAFANGDAVRLALECPGCAAMLELAGAGPSIATAEAR</sequence>
<dbReference type="GeneID" id="73902944"/>
<gene>
    <name evidence="1" type="ORF">ACFOUR_04205</name>
</gene>
<evidence type="ECO:0000313" key="1">
    <source>
        <dbReference type="EMBL" id="MFC3957576.1"/>
    </source>
</evidence>
<accession>A0ABD5NL44</accession>
<organism evidence="1 2">
    <name type="scientific">Halovivax cerinus</name>
    <dbReference type="NCBI Taxonomy" id="1487865"/>
    <lineage>
        <taxon>Archaea</taxon>
        <taxon>Methanobacteriati</taxon>
        <taxon>Methanobacteriota</taxon>
        <taxon>Stenosarchaea group</taxon>
        <taxon>Halobacteria</taxon>
        <taxon>Halobacteriales</taxon>
        <taxon>Natrialbaceae</taxon>
        <taxon>Halovivax</taxon>
    </lineage>
</organism>
<dbReference type="Proteomes" id="UP001595846">
    <property type="component" value="Unassembled WGS sequence"/>
</dbReference>
<dbReference type="AlphaFoldDB" id="A0ABD5NL44"/>
<dbReference type="RefSeq" id="WP_256533804.1">
    <property type="nucleotide sequence ID" value="NZ_CP101824.1"/>
</dbReference>
<dbReference type="EMBL" id="JBHSAQ010000002">
    <property type="protein sequence ID" value="MFC3957576.1"/>
    <property type="molecule type" value="Genomic_DNA"/>
</dbReference>
<comment type="caution">
    <text evidence="1">The sequence shown here is derived from an EMBL/GenBank/DDBJ whole genome shotgun (WGS) entry which is preliminary data.</text>
</comment>
<name>A0ABD5NL44_9EURY</name>
<keyword evidence="2" id="KW-1185">Reference proteome</keyword>
<protein>
    <submittedName>
        <fullName evidence="1">Uncharacterized protein</fullName>
    </submittedName>
</protein>